<feature type="transmembrane region" description="Helical" evidence="9">
    <location>
        <begin position="272"/>
        <end position="289"/>
    </location>
</feature>
<organism evidence="13 14">
    <name type="scientific">Albula goreensis</name>
    <dbReference type="NCBI Taxonomy" id="1534307"/>
    <lineage>
        <taxon>Eukaryota</taxon>
        <taxon>Metazoa</taxon>
        <taxon>Chordata</taxon>
        <taxon>Craniata</taxon>
        <taxon>Vertebrata</taxon>
        <taxon>Euteleostomi</taxon>
        <taxon>Actinopterygii</taxon>
        <taxon>Neopterygii</taxon>
        <taxon>Teleostei</taxon>
        <taxon>Albuliformes</taxon>
        <taxon>Albulidae</taxon>
        <taxon>Albula</taxon>
    </lineage>
</organism>
<dbReference type="GO" id="GO:0055075">
    <property type="term" value="P:potassium ion homeostasis"/>
    <property type="evidence" value="ECO:0007669"/>
    <property type="project" value="TreeGrafter"/>
</dbReference>
<dbReference type="Gene3D" id="1.20.1740.10">
    <property type="entry name" value="Amino acid/polyamine transporter I"/>
    <property type="match status" value="1"/>
</dbReference>
<evidence type="ECO:0000313" key="14">
    <source>
        <dbReference type="Proteomes" id="UP000829720"/>
    </source>
</evidence>
<keyword evidence="10" id="KW-0732">Signal</keyword>
<dbReference type="GO" id="GO:0055064">
    <property type="term" value="P:chloride ion homeostasis"/>
    <property type="evidence" value="ECO:0007669"/>
    <property type="project" value="TreeGrafter"/>
</dbReference>
<comment type="caution">
    <text evidence="13">The sequence shown here is derived from an EMBL/GenBank/DDBJ whole genome shotgun (WGS) entry which is preliminary data.</text>
</comment>
<dbReference type="InterPro" id="IPR018491">
    <property type="entry name" value="SLC12_C"/>
</dbReference>
<dbReference type="FunFam" id="1.20.1740.10:FF:000013">
    <property type="entry name" value="Solute carrier family 12 member"/>
    <property type="match status" value="1"/>
</dbReference>
<evidence type="ECO:0000256" key="8">
    <source>
        <dbReference type="SAM" id="MobiDB-lite"/>
    </source>
</evidence>
<evidence type="ECO:0000256" key="9">
    <source>
        <dbReference type="SAM" id="Phobius"/>
    </source>
</evidence>
<evidence type="ECO:0000259" key="11">
    <source>
        <dbReference type="Pfam" id="PF00324"/>
    </source>
</evidence>
<evidence type="ECO:0000256" key="3">
    <source>
        <dbReference type="ARBA" id="ARBA00019359"/>
    </source>
</evidence>
<evidence type="ECO:0000256" key="5">
    <source>
        <dbReference type="ARBA" id="ARBA00022692"/>
    </source>
</evidence>
<comment type="subcellular location">
    <subcellularLocation>
        <location evidence="1">Membrane</location>
        <topology evidence="1">Multi-pass membrane protein</topology>
    </subcellularLocation>
</comment>
<evidence type="ECO:0000256" key="10">
    <source>
        <dbReference type="SAM" id="SignalP"/>
    </source>
</evidence>
<dbReference type="PANTHER" id="PTHR11827:SF96">
    <property type="entry name" value="SOLUTE CARRIER FAMILY 12 MEMBER 9"/>
    <property type="match status" value="1"/>
</dbReference>
<keyword evidence="4" id="KW-0813">Transport</keyword>
<feature type="domain" description="SLC12A transporter C-terminal" evidence="12">
    <location>
        <begin position="425"/>
        <end position="512"/>
    </location>
</feature>
<feature type="chain" id="PRO_5035893347" description="Solute carrier family 12 member 9" evidence="10">
    <location>
        <begin position="21"/>
        <end position="576"/>
    </location>
</feature>
<comment type="similarity">
    <text evidence="2">Belongs to the SLC12A transporter family.</text>
</comment>
<dbReference type="InterPro" id="IPR004842">
    <property type="entry name" value="SLC12A_fam"/>
</dbReference>
<dbReference type="Pfam" id="PF00324">
    <property type="entry name" value="AA_permease"/>
    <property type="match status" value="1"/>
</dbReference>
<dbReference type="OrthoDB" id="2020542at2759"/>
<keyword evidence="7 9" id="KW-0472">Membrane</keyword>
<dbReference type="Pfam" id="PF03522">
    <property type="entry name" value="SLC12"/>
    <property type="match status" value="1"/>
</dbReference>
<feature type="transmembrane region" description="Helical" evidence="9">
    <location>
        <begin position="226"/>
        <end position="251"/>
    </location>
</feature>
<dbReference type="GO" id="GO:0015379">
    <property type="term" value="F:potassium:chloride symporter activity"/>
    <property type="evidence" value="ECO:0007669"/>
    <property type="project" value="TreeGrafter"/>
</dbReference>
<gene>
    <name evidence="13" type="ORF">AGOR_G00127980</name>
</gene>
<feature type="domain" description="Amino acid permease/ SLC12A" evidence="11">
    <location>
        <begin position="2"/>
        <end position="413"/>
    </location>
</feature>
<feature type="signal peptide" evidence="10">
    <location>
        <begin position="1"/>
        <end position="20"/>
    </location>
</feature>
<keyword evidence="14" id="KW-1185">Reference proteome</keyword>
<feature type="transmembrane region" description="Helical" evidence="9">
    <location>
        <begin position="183"/>
        <end position="206"/>
    </location>
</feature>
<dbReference type="Proteomes" id="UP000829720">
    <property type="component" value="Unassembled WGS sequence"/>
</dbReference>
<evidence type="ECO:0000256" key="1">
    <source>
        <dbReference type="ARBA" id="ARBA00004141"/>
    </source>
</evidence>
<evidence type="ECO:0000256" key="6">
    <source>
        <dbReference type="ARBA" id="ARBA00022989"/>
    </source>
</evidence>
<accession>A0A8T3DEC1</accession>
<name>A0A8T3DEC1_9TELE</name>
<dbReference type="GO" id="GO:0006884">
    <property type="term" value="P:cell volume homeostasis"/>
    <property type="evidence" value="ECO:0007669"/>
    <property type="project" value="TreeGrafter"/>
</dbReference>
<protein>
    <recommendedName>
        <fullName evidence="3">Solute carrier family 12 member 9</fullName>
    </recommendedName>
</protein>
<feature type="region of interest" description="Disordered" evidence="8">
    <location>
        <begin position="518"/>
        <end position="546"/>
    </location>
</feature>
<dbReference type="EMBL" id="JAERUA010000011">
    <property type="protein sequence ID" value="KAI1893857.1"/>
    <property type="molecule type" value="Genomic_DNA"/>
</dbReference>
<keyword evidence="5 9" id="KW-0812">Transmembrane</keyword>
<feature type="transmembrane region" description="Helical" evidence="9">
    <location>
        <begin position="44"/>
        <end position="67"/>
    </location>
</feature>
<sequence>MFFFANVCGSALYVLGLVEAVLDTFGAPLQDSTVGSATQVLPTGYWWSLLYGTGILLLCLLVCLVGAHIYAKATFLIFLVVMVVLATIFISFFAVSPTVVTLPPPPLNSSGPVNASFTGFKLETLLVNLDAGYTVDYTTGIQMTFATVFAVMFNGCTGIMAGSNMSGDLKNPSYSIPRGTITAVIFTFIIYNLLSLLVACSCDRVLLQRDYSFLRDINVWHPFVTIGVYSSTLSAAMSNLIGASRILYALARDDLFGKVLSPAKRTSRSGNPWVSVLISWFLVQLVLFSGKLNTIASIVTIFFLLVYAAVDLACLALEWASAPNFRPTFRYFTWHTCVLGILGCAVMMFLINAIYASASIAFMLLLLLLIHYLSPTSSWGYISQALIFHQVRKYLLMLDVRKDHVKFWRPQVLLMVANPRGSTGLITFINDIKKSGLYVLGHVELGDLDRLPSDPLQSRYDSWLSLVDHLNIKAFVNLTLADSVRHGVQHLLFISGLGGMRPNTLVLGFYDDCSPEDKLQDPSVGSGQSADDPSSLQDPEDQPSFVFPALRAERERARTQARSWGLRNMWRSSPMR</sequence>
<feature type="transmembrane region" description="Helical" evidence="9">
    <location>
        <begin position="295"/>
        <end position="320"/>
    </location>
</feature>
<dbReference type="InterPro" id="IPR004841">
    <property type="entry name" value="AA-permease/SLC12A_dom"/>
</dbReference>
<feature type="transmembrane region" description="Helical" evidence="9">
    <location>
        <begin position="360"/>
        <end position="382"/>
    </location>
</feature>
<dbReference type="GO" id="GO:0016020">
    <property type="term" value="C:membrane"/>
    <property type="evidence" value="ECO:0007669"/>
    <property type="project" value="UniProtKB-SubCell"/>
</dbReference>
<evidence type="ECO:0000259" key="12">
    <source>
        <dbReference type="Pfam" id="PF03522"/>
    </source>
</evidence>
<feature type="compositionally biased region" description="Polar residues" evidence="8">
    <location>
        <begin position="523"/>
        <end position="537"/>
    </location>
</feature>
<proteinExistence type="inferred from homology"/>
<evidence type="ECO:0000256" key="7">
    <source>
        <dbReference type="ARBA" id="ARBA00023136"/>
    </source>
</evidence>
<dbReference type="PANTHER" id="PTHR11827">
    <property type="entry name" value="SOLUTE CARRIER FAMILY 12, CATION COTRANSPORTERS"/>
    <property type="match status" value="1"/>
</dbReference>
<feature type="transmembrane region" description="Helical" evidence="9">
    <location>
        <begin position="332"/>
        <end position="354"/>
    </location>
</feature>
<reference evidence="13" key="1">
    <citation type="submission" date="2021-01" db="EMBL/GenBank/DDBJ databases">
        <authorList>
            <person name="Zahm M."/>
            <person name="Roques C."/>
            <person name="Cabau C."/>
            <person name="Klopp C."/>
            <person name="Donnadieu C."/>
            <person name="Jouanno E."/>
            <person name="Lampietro C."/>
            <person name="Louis A."/>
            <person name="Herpin A."/>
            <person name="Echchiki A."/>
            <person name="Berthelot C."/>
            <person name="Parey E."/>
            <person name="Roest-Crollius H."/>
            <person name="Braasch I."/>
            <person name="Postlethwait J."/>
            <person name="Bobe J."/>
            <person name="Montfort J."/>
            <person name="Bouchez O."/>
            <person name="Begum T."/>
            <person name="Mejri S."/>
            <person name="Adams A."/>
            <person name="Chen W.-J."/>
            <person name="Guiguen Y."/>
        </authorList>
    </citation>
    <scope>NUCLEOTIDE SEQUENCE</scope>
    <source>
        <tissue evidence="13">Blood</tissue>
    </source>
</reference>
<dbReference type="AlphaFoldDB" id="A0A8T3DEC1"/>
<evidence type="ECO:0000256" key="2">
    <source>
        <dbReference type="ARBA" id="ARBA00010593"/>
    </source>
</evidence>
<evidence type="ECO:0000313" key="13">
    <source>
        <dbReference type="EMBL" id="KAI1893857.1"/>
    </source>
</evidence>
<feature type="transmembrane region" description="Helical" evidence="9">
    <location>
        <begin position="141"/>
        <end position="162"/>
    </location>
</feature>
<evidence type="ECO:0000256" key="4">
    <source>
        <dbReference type="ARBA" id="ARBA00022448"/>
    </source>
</evidence>
<feature type="transmembrane region" description="Helical" evidence="9">
    <location>
        <begin position="74"/>
        <end position="95"/>
    </location>
</feature>
<keyword evidence="6 9" id="KW-1133">Transmembrane helix</keyword>